<sequence length="125" mass="12758">MARTSVPISNLVGNGSLADPAGTAIDPTNDHVISLSTVHSEELVIRVTNTHSSAHTVTLKAGGTNPPAWRGGQGDLTASVAANTGVTWIGPVSSSRFQQAGGNLYIDIEASHAGTITAFKVPRGT</sequence>
<protein>
    <submittedName>
        <fullName evidence="1">Uncharacterized protein</fullName>
    </submittedName>
</protein>
<organism evidence="1 2">
    <name type="scientific">Streptomyces ossamyceticus</name>
    <dbReference type="NCBI Taxonomy" id="249581"/>
    <lineage>
        <taxon>Bacteria</taxon>
        <taxon>Bacillati</taxon>
        <taxon>Actinomycetota</taxon>
        <taxon>Actinomycetes</taxon>
        <taxon>Kitasatosporales</taxon>
        <taxon>Streptomycetaceae</taxon>
        <taxon>Streptomyces</taxon>
    </lineage>
</organism>
<accession>A0ABV2V4W5</accession>
<evidence type="ECO:0000313" key="2">
    <source>
        <dbReference type="Proteomes" id="UP001550210"/>
    </source>
</evidence>
<gene>
    <name evidence="1" type="ORF">ABZZ21_30915</name>
</gene>
<evidence type="ECO:0000313" key="1">
    <source>
        <dbReference type="EMBL" id="MET9848876.1"/>
    </source>
</evidence>
<dbReference type="RefSeq" id="WP_355401036.1">
    <property type="nucleotide sequence ID" value="NZ_JBEXPZ010000045.1"/>
</dbReference>
<proteinExistence type="predicted"/>
<comment type="caution">
    <text evidence="1">The sequence shown here is derived from an EMBL/GenBank/DDBJ whole genome shotgun (WGS) entry which is preliminary data.</text>
</comment>
<dbReference type="EMBL" id="JBEXPZ010000045">
    <property type="protein sequence ID" value="MET9848876.1"/>
    <property type="molecule type" value="Genomic_DNA"/>
</dbReference>
<name>A0ABV2V4W5_9ACTN</name>
<reference evidence="1 2" key="1">
    <citation type="submission" date="2024-06" db="EMBL/GenBank/DDBJ databases">
        <title>The Natural Products Discovery Center: Release of the First 8490 Sequenced Strains for Exploring Actinobacteria Biosynthetic Diversity.</title>
        <authorList>
            <person name="Kalkreuter E."/>
            <person name="Kautsar S.A."/>
            <person name="Yang D."/>
            <person name="Bader C.D."/>
            <person name="Teijaro C.N."/>
            <person name="Fluegel L."/>
            <person name="Davis C.M."/>
            <person name="Simpson J.R."/>
            <person name="Lauterbach L."/>
            <person name="Steele A.D."/>
            <person name="Gui C."/>
            <person name="Meng S."/>
            <person name="Li G."/>
            <person name="Viehrig K."/>
            <person name="Ye F."/>
            <person name="Su P."/>
            <person name="Kiefer A.F."/>
            <person name="Nichols A."/>
            <person name="Cepeda A.J."/>
            <person name="Yan W."/>
            <person name="Fan B."/>
            <person name="Jiang Y."/>
            <person name="Adhikari A."/>
            <person name="Zheng C.-J."/>
            <person name="Schuster L."/>
            <person name="Cowan T.M."/>
            <person name="Smanski M.J."/>
            <person name="Chevrette M.G."/>
            <person name="De Carvalho L.P.S."/>
            <person name="Shen B."/>
        </authorList>
    </citation>
    <scope>NUCLEOTIDE SEQUENCE [LARGE SCALE GENOMIC DNA]</scope>
    <source>
        <strain evidence="1 2">NPDC006434</strain>
    </source>
</reference>
<keyword evidence="2" id="KW-1185">Reference proteome</keyword>
<dbReference type="Proteomes" id="UP001550210">
    <property type="component" value="Unassembled WGS sequence"/>
</dbReference>